<protein>
    <recommendedName>
        <fullName evidence="4">DUF2846 domain-containing protein</fullName>
    </recommendedName>
</protein>
<dbReference type="RefSeq" id="WP_106702658.1">
    <property type="nucleotide sequence ID" value="NZ_CP027666.1"/>
</dbReference>
<feature type="chain" id="PRO_5015411132" description="DUF2846 domain-containing protein" evidence="1">
    <location>
        <begin position="23"/>
        <end position="227"/>
    </location>
</feature>
<dbReference type="KEGG" id="otk:C6570_07490"/>
<keyword evidence="1" id="KW-0732">Signal</keyword>
<evidence type="ECO:0000256" key="1">
    <source>
        <dbReference type="SAM" id="SignalP"/>
    </source>
</evidence>
<dbReference type="OrthoDB" id="7058468at2"/>
<reference evidence="2 3" key="1">
    <citation type="submission" date="2018-03" db="EMBL/GenBank/DDBJ databases">
        <title>Genome sequencing of Ottowia sp.</title>
        <authorList>
            <person name="Kim S.-J."/>
            <person name="Heo J."/>
            <person name="Kwon S.-W."/>
        </authorList>
    </citation>
    <scope>NUCLEOTIDE SEQUENCE [LARGE SCALE GENOMIC DNA]</scope>
    <source>
        <strain evidence="2 3">KADR8-3</strain>
    </source>
</reference>
<dbReference type="AlphaFoldDB" id="A0A2S0MEF0"/>
<dbReference type="Proteomes" id="UP000239709">
    <property type="component" value="Chromosome"/>
</dbReference>
<proteinExistence type="predicted"/>
<sequence length="227" mass="24977">MTRRTWATLCACLLLLLTTGCASFRTMPFASPAEKVEDKKAVYLLMVTLENSYRPSFHPRLQTVVVDRRVGDKWEGNLISADLQGIVVVPGAAVNSYAARLELEPGEYVLRRLNANGMVFPIQGTFEVPLYANLSVREPNGVFYLGNVRATVREAKEGELKAGPVIPLIDQAVAGASGGTFEVTITDAWRTDEAVFRSQFPALAKVPVRKAILPAWNRAKVKRATEK</sequence>
<evidence type="ECO:0000313" key="2">
    <source>
        <dbReference type="EMBL" id="AVO34103.1"/>
    </source>
</evidence>
<dbReference type="EMBL" id="CP027666">
    <property type="protein sequence ID" value="AVO34103.1"/>
    <property type="molecule type" value="Genomic_DNA"/>
</dbReference>
<feature type="signal peptide" evidence="1">
    <location>
        <begin position="1"/>
        <end position="22"/>
    </location>
</feature>
<organism evidence="2 3">
    <name type="scientific">Ottowia oryzae</name>
    <dbReference type="NCBI Taxonomy" id="2109914"/>
    <lineage>
        <taxon>Bacteria</taxon>
        <taxon>Pseudomonadati</taxon>
        <taxon>Pseudomonadota</taxon>
        <taxon>Betaproteobacteria</taxon>
        <taxon>Burkholderiales</taxon>
        <taxon>Comamonadaceae</taxon>
        <taxon>Ottowia</taxon>
    </lineage>
</organism>
<evidence type="ECO:0000313" key="3">
    <source>
        <dbReference type="Proteomes" id="UP000239709"/>
    </source>
</evidence>
<gene>
    <name evidence="2" type="ORF">C6570_07490</name>
</gene>
<keyword evidence="3" id="KW-1185">Reference proteome</keyword>
<dbReference type="PROSITE" id="PS51257">
    <property type="entry name" value="PROKAR_LIPOPROTEIN"/>
    <property type="match status" value="1"/>
</dbReference>
<accession>A0A2S0MEF0</accession>
<evidence type="ECO:0008006" key="4">
    <source>
        <dbReference type="Google" id="ProtNLM"/>
    </source>
</evidence>
<name>A0A2S0MEF0_9BURK</name>